<organism evidence="2 3">
    <name type="scientific">Stylosanthes scabra</name>
    <dbReference type="NCBI Taxonomy" id="79078"/>
    <lineage>
        <taxon>Eukaryota</taxon>
        <taxon>Viridiplantae</taxon>
        <taxon>Streptophyta</taxon>
        <taxon>Embryophyta</taxon>
        <taxon>Tracheophyta</taxon>
        <taxon>Spermatophyta</taxon>
        <taxon>Magnoliopsida</taxon>
        <taxon>eudicotyledons</taxon>
        <taxon>Gunneridae</taxon>
        <taxon>Pentapetalae</taxon>
        <taxon>rosids</taxon>
        <taxon>fabids</taxon>
        <taxon>Fabales</taxon>
        <taxon>Fabaceae</taxon>
        <taxon>Papilionoideae</taxon>
        <taxon>50 kb inversion clade</taxon>
        <taxon>dalbergioids sensu lato</taxon>
        <taxon>Dalbergieae</taxon>
        <taxon>Pterocarpus clade</taxon>
        <taxon>Stylosanthes</taxon>
    </lineage>
</organism>
<reference evidence="2 3" key="1">
    <citation type="journal article" date="2023" name="Plants (Basel)">
        <title>Bridging the Gap: Combining Genomics and Transcriptomics Approaches to Understand Stylosanthes scabra, an Orphan Legume from the Brazilian Caatinga.</title>
        <authorList>
            <person name="Ferreira-Neto J.R.C."/>
            <person name="da Silva M.D."/>
            <person name="Binneck E."/>
            <person name="de Melo N.F."/>
            <person name="da Silva R.H."/>
            <person name="de Melo A.L.T.M."/>
            <person name="Pandolfi V."/>
            <person name="Bustamante F.O."/>
            <person name="Brasileiro-Vidal A.C."/>
            <person name="Benko-Iseppon A.M."/>
        </authorList>
    </citation>
    <scope>NUCLEOTIDE SEQUENCE [LARGE SCALE GENOMIC DNA]</scope>
    <source>
        <tissue evidence="2">Leaves</tissue>
    </source>
</reference>
<evidence type="ECO:0000256" key="1">
    <source>
        <dbReference type="SAM" id="MobiDB-lite"/>
    </source>
</evidence>
<evidence type="ECO:0000313" key="2">
    <source>
        <dbReference type="EMBL" id="MED6148924.1"/>
    </source>
</evidence>
<comment type="caution">
    <text evidence="2">The sequence shown here is derived from an EMBL/GenBank/DDBJ whole genome shotgun (WGS) entry which is preliminary data.</text>
</comment>
<sequence length="141" mass="15600">MREIKGGVMVEIRSLGGWRVVVAVNVIDLEMLIIHQIQFSSNTQLSPTALSSCLTSSPGGVAAQMWKWDDGSLHNILNPNTYSGQTSLILLRDTTQDSIRGEARPNTPEEMLRQLSKLEPVPEKPEMSSPKAITFTNKHTQ</sequence>
<protein>
    <submittedName>
        <fullName evidence="2">Uncharacterized protein</fullName>
    </submittedName>
</protein>
<dbReference type="Proteomes" id="UP001341840">
    <property type="component" value="Unassembled WGS sequence"/>
</dbReference>
<name>A0ABU6TKK2_9FABA</name>
<feature type="region of interest" description="Disordered" evidence="1">
    <location>
        <begin position="97"/>
        <end position="141"/>
    </location>
</feature>
<gene>
    <name evidence="2" type="ORF">PIB30_057585</name>
</gene>
<evidence type="ECO:0000313" key="3">
    <source>
        <dbReference type="Proteomes" id="UP001341840"/>
    </source>
</evidence>
<accession>A0ABU6TKK2</accession>
<proteinExistence type="predicted"/>
<dbReference type="EMBL" id="JASCZI010091094">
    <property type="protein sequence ID" value="MED6148924.1"/>
    <property type="molecule type" value="Genomic_DNA"/>
</dbReference>
<keyword evidence="3" id="KW-1185">Reference proteome</keyword>